<comment type="caution">
    <text evidence="1">The sequence shown here is derived from an EMBL/GenBank/DDBJ whole genome shotgun (WGS) entry which is preliminary data.</text>
</comment>
<gene>
    <name evidence="1" type="ORF">AYI70_g2124</name>
</gene>
<accession>A0A1R1Y9T8</accession>
<evidence type="ECO:0000313" key="2">
    <source>
        <dbReference type="Proteomes" id="UP000187283"/>
    </source>
</evidence>
<protein>
    <submittedName>
        <fullName evidence="1">Uncharacterized protein</fullName>
    </submittedName>
</protein>
<dbReference type="AlphaFoldDB" id="A0A1R1Y9T8"/>
<organism evidence="1 2">
    <name type="scientific">Smittium culicis</name>
    <dbReference type="NCBI Taxonomy" id="133412"/>
    <lineage>
        <taxon>Eukaryota</taxon>
        <taxon>Fungi</taxon>
        <taxon>Fungi incertae sedis</taxon>
        <taxon>Zoopagomycota</taxon>
        <taxon>Kickxellomycotina</taxon>
        <taxon>Harpellomycetes</taxon>
        <taxon>Harpellales</taxon>
        <taxon>Legeriomycetaceae</taxon>
        <taxon>Smittium</taxon>
    </lineage>
</organism>
<keyword evidence="2" id="KW-1185">Reference proteome</keyword>
<name>A0A1R1Y9T8_9FUNG</name>
<sequence length="100" mass="11051">MKIHTLLNGNSTSGYLGGYFDSDSNVIYITIGYPANFGYSRNIDDIFNLFPGTIDAGNIDKPSIIGIYHTSENTNSSYLDTCDISEQMVYQTYWAGIATI</sequence>
<proteinExistence type="predicted"/>
<evidence type="ECO:0000313" key="1">
    <source>
        <dbReference type="EMBL" id="OMJ23653.1"/>
    </source>
</evidence>
<dbReference type="Proteomes" id="UP000187283">
    <property type="component" value="Unassembled WGS sequence"/>
</dbReference>
<dbReference type="OrthoDB" id="10375300at2759"/>
<reference evidence="1 2" key="1">
    <citation type="submission" date="2017-01" db="EMBL/GenBank/DDBJ databases">
        <authorList>
            <person name="Mah S.A."/>
            <person name="Swanson W.J."/>
            <person name="Moy G.W."/>
            <person name="Vacquier V.D."/>
        </authorList>
    </citation>
    <scope>NUCLEOTIDE SEQUENCE [LARGE SCALE GENOMIC DNA]</scope>
    <source>
        <strain evidence="1 2">GSMNP</strain>
    </source>
</reference>
<dbReference type="EMBL" id="LSSN01000499">
    <property type="protein sequence ID" value="OMJ23653.1"/>
    <property type="molecule type" value="Genomic_DNA"/>
</dbReference>